<dbReference type="AlphaFoldDB" id="A0A937D2M7"/>
<reference evidence="4" key="1">
    <citation type="submission" date="2021-01" db="EMBL/GenBank/DDBJ databases">
        <title>Ramlibacter sp. strain AW1 16S ribosomal RNA gene Genome sequencing and assembly.</title>
        <authorList>
            <person name="Kang M."/>
        </authorList>
    </citation>
    <scope>NUCLEOTIDE SEQUENCE</scope>
    <source>
        <strain evidence="4">AW1</strain>
    </source>
</reference>
<dbReference type="InterPro" id="IPR050565">
    <property type="entry name" value="LYPA1-2/EST-like"/>
</dbReference>
<name>A0A937D2M7_9BURK</name>
<comment type="similarity">
    <text evidence="1">Belongs to the AB hydrolase superfamily. AB hydrolase 2 family.</text>
</comment>
<dbReference type="Gene3D" id="3.40.50.1820">
    <property type="entry name" value="alpha/beta hydrolase"/>
    <property type="match status" value="1"/>
</dbReference>
<dbReference type="InterPro" id="IPR029058">
    <property type="entry name" value="AB_hydrolase_fold"/>
</dbReference>
<dbReference type="RefSeq" id="WP_201682885.1">
    <property type="nucleotide sequence ID" value="NZ_JAEQNA010000001.1"/>
</dbReference>
<dbReference type="GO" id="GO:0016787">
    <property type="term" value="F:hydrolase activity"/>
    <property type="evidence" value="ECO:0007669"/>
    <property type="project" value="UniProtKB-KW"/>
</dbReference>
<evidence type="ECO:0000259" key="3">
    <source>
        <dbReference type="Pfam" id="PF02230"/>
    </source>
</evidence>
<accession>A0A937D2M7</accession>
<evidence type="ECO:0000313" key="5">
    <source>
        <dbReference type="Proteomes" id="UP000613011"/>
    </source>
</evidence>
<dbReference type="Proteomes" id="UP000613011">
    <property type="component" value="Unassembled WGS sequence"/>
</dbReference>
<dbReference type="PANTHER" id="PTHR10655">
    <property type="entry name" value="LYSOPHOSPHOLIPASE-RELATED"/>
    <property type="match status" value="1"/>
</dbReference>
<organism evidence="4 5">
    <name type="scientific">Ramlibacter aurantiacus</name>
    <dbReference type="NCBI Taxonomy" id="2801330"/>
    <lineage>
        <taxon>Bacteria</taxon>
        <taxon>Pseudomonadati</taxon>
        <taxon>Pseudomonadota</taxon>
        <taxon>Betaproteobacteria</taxon>
        <taxon>Burkholderiales</taxon>
        <taxon>Comamonadaceae</taxon>
        <taxon>Ramlibacter</taxon>
    </lineage>
</organism>
<sequence>MSQLDAVEIETGPSPVASMIVLHGLGADGHDFEPVVRSLSLAMPVRFVLPHAPVIPVTVNNGFRMRAWYDITGRDGAGREDEAGLRGSAAVVQALLAREEERGVPAERIVLAGFSQGCAMSLLAGLRYPRRLAGIVGLSGYLPLAATTAAERSAANAGVPIFLAHGRHDEIVSFERALASRDLLQALEYPVRWHEYPIGHAVSPQEIADLQRWLLDTLAAPE</sequence>
<keyword evidence="5" id="KW-1185">Reference proteome</keyword>
<proteinExistence type="inferred from homology"/>
<protein>
    <submittedName>
        <fullName evidence="4">Carboxylesterase</fullName>
    </submittedName>
</protein>
<feature type="domain" description="Phospholipase/carboxylesterase/thioesterase" evidence="3">
    <location>
        <begin position="9"/>
        <end position="214"/>
    </location>
</feature>
<dbReference type="Pfam" id="PF02230">
    <property type="entry name" value="Abhydrolase_2"/>
    <property type="match status" value="1"/>
</dbReference>
<dbReference type="EMBL" id="JAEQNA010000001">
    <property type="protein sequence ID" value="MBL0419885.1"/>
    <property type="molecule type" value="Genomic_DNA"/>
</dbReference>
<keyword evidence="2" id="KW-0378">Hydrolase</keyword>
<evidence type="ECO:0000256" key="1">
    <source>
        <dbReference type="ARBA" id="ARBA00006499"/>
    </source>
</evidence>
<dbReference type="PANTHER" id="PTHR10655:SF17">
    <property type="entry name" value="LYSOPHOSPHOLIPASE-LIKE PROTEIN 1"/>
    <property type="match status" value="1"/>
</dbReference>
<comment type="caution">
    <text evidence="4">The sequence shown here is derived from an EMBL/GenBank/DDBJ whole genome shotgun (WGS) entry which is preliminary data.</text>
</comment>
<gene>
    <name evidence="4" type="ORF">JI739_05955</name>
</gene>
<dbReference type="SUPFAM" id="SSF53474">
    <property type="entry name" value="alpha/beta-Hydrolases"/>
    <property type="match status" value="1"/>
</dbReference>
<evidence type="ECO:0000256" key="2">
    <source>
        <dbReference type="ARBA" id="ARBA00022801"/>
    </source>
</evidence>
<dbReference type="InterPro" id="IPR003140">
    <property type="entry name" value="PLipase/COase/thioEstase"/>
</dbReference>
<evidence type="ECO:0000313" key="4">
    <source>
        <dbReference type="EMBL" id="MBL0419885.1"/>
    </source>
</evidence>